<keyword evidence="5 7" id="KW-0472">Membrane</keyword>
<proteinExistence type="predicted"/>
<feature type="region of interest" description="Disordered" evidence="6">
    <location>
        <begin position="1"/>
        <end position="26"/>
    </location>
</feature>
<feature type="transmembrane region" description="Helical" evidence="7">
    <location>
        <begin position="81"/>
        <end position="103"/>
    </location>
</feature>
<keyword evidence="3 7" id="KW-0812">Transmembrane</keyword>
<comment type="subcellular location">
    <subcellularLocation>
        <location evidence="1">Cell membrane</location>
        <topology evidence="1">Multi-pass membrane protein</topology>
    </subcellularLocation>
</comment>
<feature type="compositionally biased region" description="Basic and acidic residues" evidence="6">
    <location>
        <begin position="1"/>
        <end position="11"/>
    </location>
</feature>
<comment type="caution">
    <text evidence="8">The sequence shown here is derived from an EMBL/GenBank/DDBJ whole genome shotgun (WGS) entry which is preliminary data.</text>
</comment>
<evidence type="ECO:0000256" key="5">
    <source>
        <dbReference type="ARBA" id="ARBA00023136"/>
    </source>
</evidence>
<keyword evidence="2" id="KW-1003">Cell membrane</keyword>
<dbReference type="InterPro" id="IPR005598">
    <property type="entry name" value="ATP_synth_I"/>
</dbReference>
<evidence type="ECO:0000256" key="1">
    <source>
        <dbReference type="ARBA" id="ARBA00004651"/>
    </source>
</evidence>
<sequence>MTSEGEREVLRKRAHQAPQWQDSVDADGADESAFKSLTSEEAQALRQRLPAVSPWHVVAGQALVGLVLVVLWWLFAPNASAPWSALYGAAAVVLPNALMAWGLTRRPVLNAGTAVLSLMVWELIKMMLAMAILVAVVLKVQQLHWLALLSALLLCLKANWLALFLRGRNGNRTGI</sequence>
<organism evidence="8 9">
    <name type="scientific">Roseateles rivi</name>
    <dbReference type="NCBI Taxonomy" id="3299028"/>
    <lineage>
        <taxon>Bacteria</taxon>
        <taxon>Pseudomonadati</taxon>
        <taxon>Pseudomonadota</taxon>
        <taxon>Betaproteobacteria</taxon>
        <taxon>Burkholderiales</taxon>
        <taxon>Sphaerotilaceae</taxon>
        <taxon>Roseateles</taxon>
    </lineage>
</organism>
<reference evidence="8 9" key="1">
    <citation type="submission" date="2024-08" db="EMBL/GenBank/DDBJ databases">
        <authorList>
            <person name="Lu H."/>
        </authorList>
    </citation>
    <scope>NUCLEOTIDE SEQUENCE [LARGE SCALE GENOMIC DNA]</scope>
    <source>
        <strain evidence="8 9">BYS180W</strain>
    </source>
</reference>
<protein>
    <submittedName>
        <fullName evidence="8">ATP synthase subunit I</fullName>
    </submittedName>
</protein>
<evidence type="ECO:0000256" key="2">
    <source>
        <dbReference type="ARBA" id="ARBA00022475"/>
    </source>
</evidence>
<accession>A0ABW7FQT6</accession>
<gene>
    <name evidence="8" type="ORF">ACG0Z6_00430</name>
</gene>
<feature type="transmembrane region" description="Helical" evidence="7">
    <location>
        <begin position="144"/>
        <end position="165"/>
    </location>
</feature>
<feature type="transmembrane region" description="Helical" evidence="7">
    <location>
        <begin position="115"/>
        <end position="138"/>
    </location>
</feature>
<keyword evidence="9" id="KW-1185">Reference proteome</keyword>
<dbReference type="Proteomes" id="UP001606099">
    <property type="component" value="Unassembled WGS sequence"/>
</dbReference>
<evidence type="ECO:0000256" key="6">
    <source>
        <dbReference type="SAM" id="MobiDB-lite"/>
    </source>
</evidence>
<evidence type="ECO:0000313" key="9">
    <source>
        <dbReference type="Proteomes" id="UP001606099"/>
    </source>
</evidence>
<keyword evidence="4 7" id="KW-1133">Transmembrane helix</keyword>
<dbReference type="EMBL" id="JBIGHZ010000001">
    <property type="protein sequence ID" value="MFG6446699.1"/>
    <property type="molecule type" value="Genomic_DNA"/>
</dbReference>
<evidence type="ECO:0000256" key="3">
    <source>
        <dbReference type="ARBA" id="ARBA00022692"/>
    </source>
</evidence>
<dbReference type="Pfam" id="PF03899">
    <property type="entry name" value="ATP-synt_I"/>
    <property type="match status" value="1"/>
</dbReference>
<dbReference type="RefSeq" id="WP_394457775.1">
    <property type="nucleotide sequence ID" value="NZ_JBIGHZ010000001.1"/>
</dbReference>
<name>A0ABW7FQT6_9BURK</name>
<evidence type="ECO:0000313" key="8">
    <source>
        <dbReference type="EMBL" id="MFG6446699.1"/>
    </source>
</evidence>
<feature type="transmembrane region" description="Helical" evidence="7">
    <location>
        <begin position="55"/>
        <end position="75"/>
    </location>
</feature>
<evidence type="ECO:0000256" key="4">
    <source>
        <dbReference type="ARBA" id="ARBA00022989"/>
    </source>
</evidence>
<evidence type="ECO:0000256" key="7">
    <source>
        <dbReference type="SAM" id="Phobius"/>
    </source>
</evidence>